<dbReference type="Proteomes" id="UP000199323">
    <property type="component" value="Unassembled WGS sequence"/>
</dbReference>
<gene>
    <name evidence="2" type="ORF">SAMN05216251_102542</name>
</gene>
<dbReference type="OrthoDB" id="4132762at2"/>
<evidence type="ECO:0000313" key="2">
    <source>
        <dbReference type="EMBL" id="SFE33978.1"/>
    </source>
</evidence>
<dbReference type="EMBL" id="FONG01000002">
    <property type="protein sequence ID" value="SFE33978.1"/>
    <property type="molecule type" value="Genomic_DNA"/>
</dbReference>
<dbReference type="RefSeq" id="WP_093712170.1">
    <property type="nucleotide sequence ID" value="NZ_FONG01000002.1"/>
</dbReference>
<evidence type="ECO:0000256" key="1">
    <source>
        <dbReference type="SAM" id="MobiDB-lite"/>
    </source>
</evidence>
<protein>
    <recommendedName>
        <fullName evidence="4">Band 7 domain-containing protein</fullName>
    </recommendedName>
</protein>
<name>A0A1I1ZRE4_9ACTN</name>
<organism evidence="2 3">
    <name type="scientific">Actinacidiphila alni</name>
    <dbReference type="NCBI Taxonomy" id="380248"/>
    <lineage>
        <taxon>Bacteria</taxon>
        <taxon>Bacillati</taxon>
        <taxon>Actinomycetota</taxon>
        <taxon>Actinomycetes</taxon>
        <taxon>Kitasatosporales</taxon>
        <taxon>Streptomycetaceae</taxon>
        <taxon>Actinacidiphila</taxon>
    </lineage>
</organism>
<evidence type="ECO:0008006" key="4">
    <source>
        <dbReference type="Google" id="ProtNLM"/>
    </source>
</evidence>
<sequence>MAYPVVSEHVLDPVTGQLFKRRRRENMPPLLPGTVYVLQVGGHYRQYPEGLVFDPGHDDVLDASSVSLVDTRVRVVEVRRTLHSVSEADEFTIGVSFSCQVTDPELVARQGVVDVTAPLRAYLAGEDELPRTAAEFRIEEINAVRESVARRMTAYTTVAPPRVAGMQVEFVGTEVYVAEDLRGWEQTLRQQRRDQELQQGKQDFETRQTQQMAELLSLGPLYAEVLHMVRDGADMADVVRRMNEATALEQSRRATTEDAAATHARDMEKSVVDLIRVLLARPDGDAVFSEELIDVLIRLRNPAGESGPALTAGSPKSGARPQSTVGEGRRKPYAAGDGFVREEDDLVE</sequence>
<proteinExistence type="predicted"/>
<keyword evidence="3" id="KW-1185">Reference proteome</keyword>
<dbReference type="AlphaFoldDB" id="A0A1I1ZRE4"/>
<evidence type="ECO:0000313" key="3">
    <source>
        <dbReference type="Proteomes" id="UP000199323"/>
    </source>
</evidence>
<reference evidence="2 3" key="1">
    <citation type="submission" date="2016-10" db="EMBL/GenBank/DDBJ databases">
        <authorList>
            <person name="de Groot N.N."/>
        </authorList>
    </citation>
    <scope>NUCLEOTIDE SEQUENCE [LARGE SCALE GENOMIC DNA]</scope>
    <source>
        <strain evidence="2 3">CGMCC 4.3510</strain>
    </source>
</reference>
<dbReference type="STRING" id="380248.SAMN05216251_102542"/>
<accession>A0A1I1ZRE4</accession>
<feature type="region of interest" description="Disordered" evidence="1">
    <location>
        <begin position="305"/>
        <end position="348"/>
    </location>
</feature>